<reference evidence="8" key="1">
    <citation type="journal article" date="2017" name="bioRxiv">
        <title>Comparative analysis of the genomes of Stylophora pistillata and Acropora digitifera provides evidence for extensive differences between species of corals.</title>
        <authorList>
            <person name="Voolstra C.R."/>
            <person name="Li Y."/>
            <person name="Liew Y.J."/>
            <person name="Baumgarten S."/>
            <person name="Zoccola D."/>
            <person name="Flot J.-F."/>
            <person name="Tambutte S."/>
            <person name="Allemand D."/>
            <person name="Aranda M."/>
        </authorList>
    </citation>
    <scope>NUCLEOTIDE SEQUENCE [LARGE SCALE GENOMIC DNA]</scope>
</reference>
<evidence type="ECO:0000256" key="1">
    <source>
        <dbReference type="ARBA" id="ARBA00022741"/>
    </source>
</evidence>
<protein>
    <submittedName>
        <fullName evidence="7">Calcium/calmodulin-dependent protein kinase type II delta chain</fullName>
    </submittedName>
</protein>
<dbReference type="InterPro" id="IPR008271">
    <property type="entry name" value="Ser/Thr_kinase_AS"/>
</dbReference>
<dbReference type="GO" id="GO:0004674">
    <property type="term" value="F:protein serine/threonine kinase activity"/>
    <property type="evidence" value="ECO:0007669"/>
    <property type="project" value="UniProtKB-KW"/>
</dbReference>
<dbReference type="PROSITE" id="PS50011">
    <property type="entry name" value="PROTEIN_KINASE_DOM"/>
    <property type="match status" value="1"/>
</dbReference>
<keyword evidence="7" id="KW-0808">Transferase</keyword>
<dbReference type="Gene3D" id="1.10.510.10">
    <property type="entry name" value="Transferase(Phosphotransferase) domain 1"/>
    <property type="match status" value="1"/>
</dbReference>
<gene>
    <name evidence="7" type="primary">CAMK2D</name>
    <name evidence="7" type="ORF">AWC38_SpisGene2916</name>
</gene>
<comment type="caution">
    <text evidence="7">The sequence shown here is derived from an EMBL/GenBank/DDBJ whole genome shotgun (WGS) entry which is preliminary data.</text>
</comment>
<feature type="compositionally biased region" description="Basic and acidic residues" evidence="5">
    <location>
        <begin position="362"/>
        <end position="372"/>
    </location>
</feature>
<accession>A0A2B4SUS7</accession>
<dbReference type="GO" id="GO:0005524">
    <property type="term" value="F:ATP binding"/>
    <property type="evidence" value="ECO:0007669"/>
    <property type="project" value="UniProtKB-UniRule"/>
</dbReference>
<dbReference type="SMART" id="SM00220">
    <property type="entry name" value="S_TKc"/>
    <property type="match status" value="1"/>
</dbReference>
<dbReference type="PROSITE" id="PS00108">
    <property type="entry name" value="PROTEIN_KINASE_ST"/>
    <property type="match status" value="1"/>
</dbReference>
<dbReference type="FunFam" id="1.10.510.10:FF:001701">
    <property type="entry name" value="Phosphorylase kinase catalytic subunit gamma 2"/>
    <property type="match status" value="1"/>
</dbReference>
<dbReference type="CDD" id="cd05117">
    <property type="entry name" value="STKc_CAMK"/>
    <property type="match status" value="1"/>
</dbReference>
<keyword evidence="1 3" id="KW-0547">Nucleotide-binding</keyword>
<dbReference type="Pfam" id="PF00069">
    <property type="entry name" value="Pkinase"/>
    <property type="match status" value="1"/>
</dbReference>
<feature type="binding site" evidence="3">
    <location>
        <position position="36"/>
    </location>
    <ligand>
        <name>ATP</name>
        <dbReference type="ChEBI" id="CHEBI:30616"/>
    </ligand>
</feature>
<evidence type="ECO:0000256" key="3">
    <source>
        <dbReference type="PROSITE-ProRule" id="PRU10141"/>
    </source>
</evidence>
<feature type="compositionally biased region" description="Basic and acidic residues" evidence="5">
    <location>
        <begin position="338"/>
        <end position="354"/>
    </location>
</feature>
<evidence type="ECO:0000256" key="2">
    <source>
        <dbReference type="ARBA" id="ARBA00022840"/>
    </source>
</evidence>
<dbReference type="AlphaFoldDB" id="A0A2B4SUS7"/>
<name>A0A2B4SUS7_STYPI</name>
<dbReference type="PANTHER" id="PTHR24347">
    <property type="entry name" value="SERINE/THREONINE-PROTEIN KINASE"/>
    <property type="match status" value="1"/>
</dbReference>
<dbReference type="PROSITE" id="PS00107">
    <property type="entry name" value="PROTEIN_KINASE_ATP"/>
    <property type="match status" value="1"/>
</dbReference>
<dbReference type="Proteomes" id="UP000225706">
    <property type="component" value="Unassembled WGS sequence"/>
</dbReference>
<dbReference type="EMBL" id="LSMT01000025">
    <property type="protein sequence ID" value="PFX32318.1"/>
    <property type="molecule type" value="Genomic_DNA"/>
</dbReference>
<comment type="similarity">
    <text evidence="4">Belongs to the protein kinase superfamily.</text>
</comment>
<proteinExistence type="inferred from homology"/>
<keyword evidence="7" id="KW-0418">Kinase</keyword>
<dbReference type="OrthoDB" id="40902at2759"/>
<dbReference type="STRING" id="50429.A0A2B4SUS7"/>
<dbReference type="InterPro" id="IPR011009">
    <property type="entry name" value="Kinase-like_dom_sf"/>
</dbReference>
<sequence>MKFEEVYEIKELIGKGSFAEVKKCVNRKTLQLFAVKEIHYEDAEHREKVENESEILEELDHVSIVRLEEVFYADGKVLMVLEYLPGGDLFDGLVSRPFYSEKDACACAQQIIRALHYLSRKGIIHRDLKPENLLLAEKPEVDRPPIIKLTDFGIAKRIQDGRQMVECHGSGSPMYLAPETILERPVSGAVDIWACGVILYLLLVGYPPFWNEKVEFLLLSILQGNYSFPSPYWDSVSDSAKDLISKMLTVNPEDRITASQALRHDWISQGDFVPSLHKETTFVRLTAFNARRKLKGVVLGLIARKRLTFTPNQNVVRLTRKVSYTPDPELEHEVQEMLSNKEHEEERRLDKIDETVNGGDNDEAKSPKEYHLTDLKPRRSRMFRSSVYIKVKAGEGRARDRVGRRMSDDDP</sequence>
<evidence type="ECO:0000256" key="5">
    <source>
        <dbReference type="SAM" id="MobiDB-lite"/>
    </source>
</evidence>
<feature type="region of interest" description="Disordered" evidence="5">
    <location>
        <begin position="338"/>
        <end position="372"/>
    </location>
</feature>
<dbReference type="InterPro" id="IPR017441">
    <property type="entry name" value="Protein_kinase_ATP_BS"/>
</dbReference>
<keyword evidence="8" id="KW-1185">Reference proteome</keyword>
<evidence type="ECO:0000313" key="7">
    <source>
        <dbReference type="EMBL" id="PFX32318.1"/>
    </source>
</evidence>
<dbReference type="SUPFAM" id="SSF56112">
    <property type="entry name" value="Protein kinase-like (PK-like)"/>
    <property type="match status" value="1"/>
</dbReference>
<keyword evidence="2 3" id="KW-0067">ATP-binding</keyword>
<evidence type="ECO:0000256" key="4">
    <source>
        <dbReference type="RuleBase" id="RU000304"/>
    </source>
</evidence>
<evidence type="ECO:0000313" key="8">
    <source>
        <dbReference type="Proteomes" id="UP000225706"/>
    </source>
</evidence>
<keyword evidence="4" id="KW-0723">Serine/threonine-protein kinase</keyword>
<dbReference type="InterPro" id="IPR000719">
    <property type="entry name" value="Prot_kinase_dom"/>
</dbReference>
<feature type="domain" description="Protein kinase" evidence="6">
    <location>
        <begin position="7"/>
        <end position="267"/>
    </location>
</feature>
<evidence type="ECO:0000259" key="6">
    <source>
        <dbReference type="PROSITE" id="PS50011"/>
    </source>
</evidence>
<organism evidence="7 8">
    <name type="scientific">Stylophora pistillata</name>
    <name type="common">Smooth cauliflower coral</name>
    <dbReference type="NCBI Taxonomy" id="50429"/>
    <lineage>
        <taxon>Eukaryota</taxon>
        <taxon>Metazoa</taxon>
        <taxon>Cnidaria</taxon>
        <taxon>Anthozoa</taxon>
        <taxon>Hexacorallia</taxon>
        <taxon>Scleractinia</taxon>
        <taxon>Astrocoeniina</taxon>
        <taxon>Pocilloporidae</taxon>
        <taxon>Stylophora</taxon>
    </lineage>
</organism>